<proteinExistence type="inferred from homology"/>
<feature type="region of interest" description="Disordered" evidence="9">
    <location>
        <begin position="1302"/>
        <end position="1356"/>
    </location>
</feature>
<feature type="region of interest" description="Disordered" evidence="9">
    <location>
        <begin position="1631"/>
        <end position="1746"/>
    </location>
</feature>
<feature type="region of interest" description="Disordered" evidence="9">
    <location>
        <begin position="289"/>
        <end position="328"/>
    </location>
</feature>
<dbReference type="GO" id="GO:0042407">
    <property type="term" value="P:cristae formation"/>
    <property type="evidence" value="ECO:0007669"/>
    <property type="project" value="InterPro"/>
</dbReference>
<dbReference type="InterPro" id="IPR019166">
    <property type="entry name" value="MIC26/MIC27"/>
</dbReference>
<keyword evidence="7" id="KW-0999">Mitochondrion inner membrane</keyword>
<feature type="compositionally biased region" description="Basic and acidic residues" evidence="9">
    <location>
        <begin position="1029"/>
        <end position="1043"/>
    </location>
</feature>
<feature type="compositionally biased region" description="Polar residues" evidence="9">
    <location>
        <begin position="1764"/>
        <end position="1777"/>
    </location>
</feature>
<feature type="region of interest" description="Disordered" evidence="9">
    <location>
        <begin position="787"/>
        <end position="846"/>
    </location>
</feature>
<feature type="compositionally biased region" description="Basic and acidic residues" evidence="9">
    <location>
        <begin position="1677"/>
        <end position="1696"/>
    </location>
</feature>
<keyword evidence="4" id="KW-1133">Transmembrane helix</keyword>
<feature type="compositionally biased region" description="Polar residues" evidence="9">
    <location>
        <begin position="1153"/>
        <end position="1162"/>
    </location>
</feature>
<protein>
    <recommendedName>
        <fullName evidence="7">MICOS complex subunit</fullName>
    </recommendedName>
</protein>
<feature type="region of interest" description="Disordered" evidence="9">
    <location>
        <begin position="1476"/>
        <end position="1546"/>
    </location>
</feature>
<feature type="compositionally biased region" description="Polar residues" evidence="9">
    <location>
        <begin position="801"/>
        <end position="816"/>
    </location>
</feature>
<keyword evidence="5 7" id="KW-0496">Mitochondrion</keyword>
<feature type="coiled-coil region" evidence="8">
    <location>
        <begin position="626"/>
        <end position="656"/>
    </location>
</feature>
<evidence type="ECO:0000313" key="12">
    <source>
        <dbReference type="Proteomes" id="UP001292094"/>
    </source>
</evidence>
<dbReference type="InterPro" id="IPR033182">
    <property type="entry name" value="MIC26/MIC27_animal"/>
</dbReference>
<evidence type="ECO:0000256" key="2">
    <source>
        <dbReference type="ARBA" id="ARBA00010904"/>
    </source>
</evidence>
<evidence type="ECO:0000256" key="5">
    <source>
        <dbReference type="ARBA" id="ARBA00023128"/>
    </source>
</evidence>
<feature type="signal peptide" evidence="10">
    <location>
        <begin position="1"/>
        <end position="29"/>
    </location>
</feature>
<keyword evidence="12" id="KW-1185">Reference proteome</keyword>
<feature type="region of interest" description="Disordered" evidence="9">
    <location>
        <begin position="1127"/>
        <end position="1213"/>
    </location>
</feature>
<feature type="region of interest" description="Disordered" evidence="9">
    <location>
        <begin position="1025"/>
        <end position="1062"/>
    </location>
</feature>
<organism evidence="11 12">
    <name type="scientific">Petrolisthes manimaculis</name>
    <dbReference type="NCBI Taxonomy" id="1843537"/>
    <lineage>
        <taxon>Eukaryota</taxon>
        <taxon>Metazoa</taxon>
        <taxon>Ecdysozoa</taxon>
        <taxon>Arthropoda</taxon>
        <taxon>Crustacea</taxon>
        <taxon>Multicrustacea</taxon>
        <taxon>Malacostraca</taxon>
        <taxon>Eumalacostraca</taxon>
        <taxon>Eucarida</taxon>
        <taxon>Decapoda</taxon>
        <taxon>Pleocyemata</taxon>
        <taxon>Anomura</taxon>
        <taxon>Galatheoidea</taxon>
        <taxon>Porcellanidae</taxon>
        <taxon>Petrolisthes</taxon>
    </lineage>
</organism>
<feature type="compositionally biased region" description="Basic and acidic residues" evidence="9">
    <location>
        <begin position="1136"/>
        <end position="1149"/>
    </location>
</feature>
<comment type="subcellular location">
    <subcellularLocation>
        <location evidence="7">Mitochondrion inner membrane</location>
    </subcellularLocation>
    <subcellularLocation>
        <location evidence="1">Mitochondrion membrane</location>
    </subcellularLocation>
</comment>
<keyword evidence="10" id="KW-0732">Signal</keyword>
<feature type="coiled-coil region" evidence="8">
    <location>
        <begin position="371"/>
        <end position="425"/>
    </location>
</feature>
<feature type="region of interest" description="Disordered" evidence="9">
    <location>
        <begin position="1228"/>
        <end position="1262"/>
    </location>
</feature>
<evidence type="ECO:0000256" key="7">
    <source>
        <dbReference type="RuleBase" id="RU363021"/>
    </source>
</evidence>
<feature type="compositionally biased region" description="Low complexity" evidence="9">
    <location>
        <begin position="1484"/>
        <end position="1494"/>
    </location>
</feature>
<feature type="region of interest" description="Disordered" evidence="9">
    <location>
        <begin position="1426"/>
        <end position="1451"/>
    </location>
</feature>
<dbReference type="Proteomes" id="UP001292094">
    <property type="component" value="Unassembled WGS sequence"/>
</dbReference>
<comment type="function">
    <text evidence="7">Component of the MICOS complex, a large protein complex of the mitochondrial inner membrane that plays crucial roles in the maintenance of crista junctions, inner membrane architecture, and formation of contact sites to the outer membrane.</text>
</comment>
<evidence type="ECO:0000256" key="6">
    <source>
        <dbReference type="ARBA" id="ARBA00023136"/>
    </source>
</evidence>
<feature type="compositionally biased region" description="Polar residues" evidence="9">
    <location>
        <begin position="1303"/>
        <end position="1329"/>
    </location>
</feature>
<feature type="compositionally biased region" description="Polar residues" evidence="9">
    <location>
        <begin position="1337"/>
        <end position="1351"/>
    </location>
</feature>
<keyword evidence="3" id="KW-0812">Transmembrane</keyword>
<accession>A0AAE1U9J3</accession>
<dbReference type="Pfam" id="PF09769">
    <property type="entry name" value="ApoO"/>
    <property type="match status" value="1"/>
</dbReference>
<name>A0AAE1U9J3_9EUCA</name>
<feature type="region of interest" description="Disordered" evidence="9">
    <location>
        <begin position="1760"/>
        <end position="1877"/>
    </location>
</feature>
<sequence>MAALRMVRRCGVALATATAVPVLFPTVLAEEEQGSVGTSRMVRPTDLPIYENPEEVLDFEYHGHERTALEENIGVVRKEVEGVVESTRSARERVGQIYETGKAHSMATVDYITDEENVMPRAGAITIGGLAGLIIGARRRGGLVKKVLYTSTGVATAASLCYPRQAYQVSQKVYGQVKDYSTIGYNFVAGVKPQSKTTVPSQVAEEVPALDTSQESIPTPEGGEVRISHLLPPDKFPGAIDSLAQQASDVAQLGFRLTHPDAGQEELPLSKALEGFGSVGEVDLELSKDSGSIGKETSDVGGVSLPESPLIDQGRDGGKSLSESVVPRKEASVVKDECVADPDNRISSGDGFVEGKDVEARGKVGELDDKALKVEDEVASTHEKVEEVESKVSEVEGIVLGIEEKVEVQDKVAEVEDKVIEVEDKTAEVEGIARIPEVGTVTEGVDEKITEVEDKVAEVVGEAVGVVEAKIVQVVEETTTEVGERVGEFVGEEVTQIAGEKMGEIVKEKVTDMVENEEEKLIGEVVYDLAEKVTIVVEEEVAGEVAEVAGEVSLMAGEVAGVVHGVEEVGEKADSALTVVDEVVEMGVKAAEDTVGVPEALTEKMEEVEKVVEVMEQVANVVTTAAGQVEGLAEEVEEKAKEIRDEAKKVQGSEEKQEEIFEEIVDYAKDKLTEAIEVKNKETASSTADVSKDMTLSMRSVNTESSVEASTQVTPVQESELATDAAARFGSIPEEQVQTEATEVEKLKHITEEESKVDKESVETVKEASMEREGLINKLVKMFSKDKKSALEETPSEPVKESQSVIDSVSLPTTEIVNEPEKVGKVSSDPDTLKETTNVEMDNSEEPPRNIVEVLEPVIENVTKEAVVKVVESVVEEASNIVKGATSEVVEYASSVVEVTDVVEEVGEKIISVMDTVQELTSDAIEDKDTPENVAAQAGKVKLVSEGVEIVAEKVLDIADKVEEVAEIVKEKVVSIEQKITELVAGSEEKREELIEDAIDFVTSKSSEETASILPQELESETISAVPHESPRMKEDKEVEESLVKGVSESQDAVPQPPEPVLKKGLFSTLAQIFSKKEEEKEEHQDKGQSVEILTEIVEGKPSLETNIQDIKEESIVDVGELKKNIEEISDITEASTDKLEDNEGKLDETTDTIDVSETPLDTGSKRDLPVDETSSLTPDSAEVTEEKILQEEKPSQMKQLTAEAADSQVPEREGLFDKLRSLFSKDKEEGLLGSGVSQESEATPESIKIPDYADGTTTPAAETVKVSDEILTPPTKSSEYLVEILAPDVDQSEATVDIQDAVDTSGSISNVNTETGPDDTLLSSSVDNLETGDVASETSSTVVKPQSESTEPGGLIGKLVSLFTKDKDEIIASSESSPADTPISMEPVVETIKNSDEIPKSPFVSSEPAVQPVVSAVEFSEPGVVASEPTVETPEPGSVPSEPTVETTDPAVDLGSQHMEKESLIDKLISVFSKDEEKKDTVVTEPPETLTSELEQDGSSNVRSDIEKVDTNIEVMPTNQLQISEPENSSESTETAPPSLPEKEKIIDKIVNLFTKDEDKNEAPSGSPHPNADAVIKESVTELVDEPPKEKVETESIKEEASDAQNKVLAPMEKKGLFGKLANLFSSETELIEERKTQGTESREEPSTDPEAVKEEKPMEKASKSEINVETTPTPEELHRFTELSKEDKEHKTAEASDTSADSSTPSTDRQEDSQVQFPSVTRLEPILSDSSLKEGSRDAEPYLEIKDKSLFDRLDMLIPVDESSNNDSKLNTSKITAVEESPVDSDSQQKTQVKSTEETEEVMSSKLSKITKLFSSKETAKGLPTQEQREMASRVTEESSGKTSEDKVTMVKTEADNPPGEVREVQSEGPQDTLSPAWRGWLRVNRPLVLLTAAPSLTAVA</sequence>
<feature type="compositionally biased region" description="Low complexity" evidence="9">
    <location>
        <begin position="1525"/>
        <end position="1538"/>
    </location>
</feature>
<dbReference type="GO" id="GO:0061617">
    <property type="term" value="C:MICOS complex"/>
    <property type="evidence" value="ECO:0007669"/>
    <property type="project" value="UniProtKB-UniRule"/>
</dbReference>
<feature type="region of interest" description="Disordered" evidence="9">
    <location>
        <begin position="1580"/>
        <end position="1606"/>
    </location>
</feature>
<feature type="compositionally biased region" description="Polar residues" evidence="9">
    <location>
        <begin position="1786"/>
        <end position="1796"/>
    </location>
</feature>
<feature type="compositionally biased region" description="Low complexity" evidence="9">
    <location>
        <begin position="1697"/>
        <end position="1709"/>
    </location>
</feature>
<evidence type="ECO:0000256" key="4">
    <source>
        <dbReference type="ARBA" id="ARBA00022989"/>
    </source>
</evidence>
<feature type="compositionally biased region" description="Polar residues" evidence="9">
    <location>
        <begin position="1807"/>
        <end position="1819"/>
    </location>
</feature>
<feature type="compositionally biased region" description="Basic and acidic residues" evidence="9">
    <location>
        <begin position="1633"/>
        <end position="1665"/>
    </location>
</feature>
<feature type="compositionally biased region" description="Basic and acidic residues" evidence="9">
    <location>
        <begin position="1185"/>
        <end position="1196"/>
    </location>
</feature>
<comment type="subunit">
    <text evidence="7">Component of the mitochondrial contact site and cristae organizing system (MICOS) complex.</text>
</comment>
<evidence type="ECO:0000256" key="9">
    <source>
        <dbReference type="SAM" id="MobiDB-lite"/>
    </source>
</evidence>
<comment type="caution">
    <text evidence="11">The sequence shown here is derived from an EMBL/GenBank/DDBJ whole genome shotgun (WGS) entry which is preliminary data.</text>
</comment>
<keyword evidence="6" id="KW-0472">Membrane</keyword>
<feature type="compositionally biased region" description="Basic and acidic residues" evidence="9">
    <location>
        <begin position="1580"/>
        <end position="1602"/>
    </location>
</feature>
<feature type="region of interest" description="Disordered" evidence="9">
    <location>
        <begin position="1556"/>
        <end position="1575"/>
    </location>
</feature>
<feature type="compositionally biased region" description="Basic and acidic residues" evidence="9">
    <location>
        <begin position="1829"/>
        <end position="1868"/>
    </location>
</feature>
<reference evidence="11" key="1">
    <citation type="submission" date="2023-11" db="EMBL/GenBank/DDBJ databases">
        <title>Genome assemblies of two species of porcelain crab, Petrolisthes cinctipes and Petrolisthes manimaculis (Anomura: Porcellanidae).</title>
        <authorList>
            <person name="Angst P."/>
        </authorList>
    </citation>
    <scope>NUCLEOTIDE SEQUENCE</scope>
    <source>
        <strain evidence="11">PB745_02</strain>
        <tissue evidence="11">Gill</tissue>
    </source>
</reference>
<dbReference type="EMBL" id="JAWZYT010001602">
    <property type="protein sequence ID" value="KAK4310744.1"/>
    <property type="molecule type" value="Genomic_DNA"/>
</dbReference>
<gene>
    <name evidence="11" type="ORF">Pmani_017730</name>
</gene>
<evidence type="ECO:0000256" key="1">
    <source>
        <dbReference type="ARBA" id="ARBA00004325"/>
    </source>
</evidence>
<evidence type="ECO:0000313" key="11">
    <source>
        <dbReference type="EMBL" id="KAK4310744.1"/>
    </source>
</evidence>
<evidence type="ECO:0000256" key="8">
    <source>
        <dbReference type="SAM" id="Coils"/>
    </source>
</evidence>
<evidence type="ECO:0000256" key="10">
    <source>
        <dbReference type="SAM" id="SignalP"/>
    </source>
</evidence>
<feature type="chain" id="PRO_5042033653" description="MICOS complex subunit" evidence="10">
    <location>
        <begin position="30"/>
        <end position="1903"/>
    </location>
</feature>
<comment type="similarity">
    <text evidence="2">Belongs to the apolipoprotein O/MICOS complex subunit Mic27 family.</text>
</comment>
<feature type="compositionally biased region" description="Basic and acidic residues" evidence="9">
    <location>
        <begin position="1733"/>
        <end position="1746"/>
    </location>
</feature>
<dbReference type="PANTHER" id="PTHR14564">
    <property type="entry name" value="MICOS COMPLEX SUBUNIT MIC26 / MIC27 FAMILY MEMBER"/>
    <property type="match status" value="1"/>
</dbReference>
<keyword evidence="8" id="KW-0175">Coiled coil</keyword>
<feature type="compositionally biased region" description="Polar residues" evidence="9">
    <location>
        <begin position="1666"/>
        <end position="1675"/>
    </location>
</feature>
<evidence type="ECO:0000256" key="3">
    <source>
        <dbReference type="ARBA" id="ARBA00022692"/>
    </source>
</evidence>